<accession>A0A8T0J872</accession>
<feature type="signal peptide" evidence="2">
    <location>
        <begin position="1"/>
        <end position="29"/>
    </location>
</feature>
<reference evidence="3" key="1">
    <citation type="submission" date="2020-06" db="EMBL/GenBank/DDBJ databases">
        <title>WGS assembly of Ceratodon purpureus strain R40.</title>
        <authorList>
            <person name="Carey S.B."/>
            <person name="Jenkins J."/>
            <person name="Shu S."/>
            <person name="Lovell J.T."/>
            <person name="Sreedasyam A."/>
            <person name="Maumus F."/>
            <person name="Tiley G.P."/>
            <person name="Fernandez-Pozo N."/>
            <person name="Barry K."/>
            <person name="Chen C."/>
            <person name="Wang M."/>
            <person name="Lipzen A."/>
            <person name="Daum C."/>
            <person name="Saski C.A."/>
            <person name="Payton A.C."/>
            <person name="Mcbreen J.C."/>
            <person name="Conrad R.E."/>
            <person name="Kollar L.M."/>
            <person name="Olsson S."/>
            <person name="Huttunen S."/>
            <person name="Landis J.B."/>
            <person name="Wickett N.J."/>
            <person name="Johnson M.G."/>
            <person name="Rensing S.A."/>
            <person name="Grimwood J."/>
            <person name="Schmutz J."/>
            <person name="Mcdaniel S.F."/>
        </authorList>
    </citation>
    <scope>NUCLEOTIDE SEQUENCE</scope>
    <source>
        <strain evidence="3">R40</strain>
    </source>
</reference>
<dbReference type="Proteomes" id="UP000822688">
    <property type="component" value="Chromosome 1"/>
</dbReference>
<proteinExistence type="predicted"/>
<feature type="compositionally biased region" description="Low complexity" evidence="1">
    <location>
        <begin position="96"/>
        <end position="111"/>
    </location>
</feature>
<gene>
    <name evidence="3" type="ORF">KC19_1G176500</name>
</gene>
<evidence type="ECO:0000256" key="2">
    <source>
        <dbReference type="SAM" id="SignalP"/>
    </source>
</evidence>
<evidence type="ECO:0000313" key="4">
    <source>
        <dbReference type="Proteomes" id="UP000822688"/>
    </source>
</evidence>
<comment type="caution">
    <text evidence="3">The sequence shown here is derived from an EMBL/GenBank/DDBJ whole genome shotgun (WGS) entry which is preliminary data.</text>
</comment>
<keyword evidence="4" id="KW-1185">Reference proteome</keyword>
<feature type="region of interest" description="Disordered" evidence="1">
    <location>
        <begin position="96"/>
        <end position="120"/>
    </location>
</feature>
<protein>
    <submittedName>
        <fullName evidence="3">Uncharacterized protein</fullName>
    </submittedName>
</protein>
<dbReference type="AlphaFoldDB" id="A0A8T0J872"/>
<keyword evidence="2" id="KW-0732">Signal</keyword>
<evidence type="ECO:0000256" key="1">
    <source>
        <dbReference type="SAM" id="MobiDB-lite"/>
    </source>
</evidence>
<name>A0A8T0J872_CERPU</name>
<feature type="chain" id="PRO_5035783888" evidence="2">
    <location>
        <begin position="30"/>
        <end position="120"/>
    </location>
</feature>
<evidence type="ECO:0000313" key="3">
    <source>
        <dbReference type="EMBL" id="KAG0591446.1"/>
    </source>
</evidence>
<dbReference type="EMBL" id="CM026421">
    <property type="protein sequence ID" value="KAG0591446.1"/>
    <property type="molecule type" value="Genomic_DNA"/>
</dbReference>
<organism evidence="3 4">
    <name type="scientific">Ceratodon purpureus</name>
    <name type="common">Fire moss</name>
    <name type="synonym">Dicranum purpureum</name>
    <dbReference type="NCBI Taxonomy" id="3225"/>
    <lineage>
        <taxon>Eukaryota</taxon>
        <taxon>Viridiplantae</taxon>
        <taxon>Streptophyta</taxon>
        <taxon>Embryophyta</taxon>
        <taxon>Bryophyta</taxon>
        <taxon>Bryophytina</taxon>
        <taxon>Bryopsida</taxon>
        <taxon>Dicranidae</taxon>
        <taxon>Pseudoditrichales</taxon>
        <taxon>Ditrichaceae</taxon>
        <taxon>Ceratodon</taxon>
    </lineage>
</organism>
<sequence length="120" mass="12149">MAKFSHQSVAVLLAMVVFCVSMMAAPSSAQGPAESWPAPAPYMRGSPSSAPGYAPEFSPSYAPAWAPEYAPAWAPEYAPIGAPEGSPISAPIVASPAYSPSSGPSSFESPAYAPGPMSGI</sequence>